<dbReference type="Proteomes" id="UP001428290">
    <property type="component" value="Unassembled WGS sequence"/>
</dbReference>
<accession>A0ABP9WXU5</accession>
<keyword evidence="1" id="KW-0119">Carbohydrate metabolism</keyword>
<dbReference type="SMART" id="SM00637">
    <property type="entry name" value="CBD_II"/>
    <property type="match status" value="1"/>
</dbReference>
<dbReference type="EMBL" id="BAABRU010000003">
    <property type="protein sequence ID" value="GAA5527093.1"/>
    <property type="molecule type" value="Genomic_DNA"/>
</dbReference>
<organism evidence="7 8">
    <name type="scientific">Herpetosiphon gulosus</name>
    <dbReference type="NCBI Taxonomy" id="1973496"/>
    <lineage>
        <taxon>Bacteria</taxon>
        <taxon>Bacillati</taxon>
        <taxon>Chloroflexota</taxon>
        <taxon>Chloroflexia</taxon>
        <taxon>Herpetosiphonales</taxon>
        <taxon>Herpetosiphonaceae</taxon>
        <taxon>Herpetosiphon</taxon>
    </lineage>
</organism>
<dbReference type="SMART" id="SM00060">
    <property type="entry name" value="FN3"/>
    <property type="match status" value="1"/>
</dbReference>
<dbReference type="SUPFAM" id="SSF49899">
    <property type="entry name" value="Concanavalin A-like lectins/glucanases"/>
    <property type="match status" value="1"/>
</dbReference>
<dbReference type="SUPFAM" id="SSF49265">
    <property type="entry name" value="Fibronectin type III"/>
    <property type="match status" value="1"/>
</dbReference>
<evidence type="ECO:0000313" key="7">
    <source>
        <dbReference type="EMBL" id="GAA5527093.1"/>
    </source>
</evidence>
<dbReference type="InterPro" id="IPR008979">
    <property type="entry name" value="Galactose-bd-like_sf"/>
</dbReference>
<dbReference type="Pfam" id="PF00553">
    <property type="entry name" value="CBM_2"/>
    <property type="match status" value="1"/>
</dbReference>
<reference evidence="7 8" key="1">
    <citation type="submission" date="2024-02" db="EMBL/GenBank/DDBJ databases">
        <title>Herpetosiphon gulosus NBRC 112829.</title>
        <authorList>
            <person name="Ichikawa N."/>
            <person name="Katano-Makiyama Y."/>
            <person name="Hidaka K."/>
        </authorList>
    </citation>
    <scope>NUCLEOTIDE SEQUENCE [LARGE SCALE GENOMIC DNA]</scope>
    <source>
        <strain evidence="7 8">NBRC 112829</strain>
    </source>
</reference>
<dbReference type="SUPFAM" id="SSF49785">
    <property type="entry name" value="Galactose-binding domain-like"/>
    <property type="match status" value="1"/>
</dbReference>
<dbReference type="Gene3D" id="2.60.120.200">
    <property type="match status" value="1"/>
</dbReference>
<feature type="domain" description="GH16" evidence="6">
    <location>
        <begin position="42"/>
        <end position="323"/>
    </location>
</feature>
<evidence type="ECO:0000256" key="2">
    <source>
        <dbReference type="SAM" id="MobiDB-lite"/>
    </source>
</evidence>
<dbReference type="Gene3D" id="2.60.40.290">
    <property type="match status" value="1"/>
</dbReference>
<name>A0ABP9WXU5_9CHLR</name>
<dbReference type="PROSITE" id="PS51173">
    <property type="entry name" value="CBM2"/>
    <property type="match status" value="1"/>
</dbReference>
<dbReference type="PROSITE" id="PS50022">
    <property type="entry name" value="FA58C_3"/>
    <property type="match status" value="1"/>
</dbReference>
<dbReference type="Pfam" id="PF22633">
    <property type="entry name" value="F5_F8_type_C_2"/>
    <property type="match status" value="1"/>
</dbReference>
<evidence type="ECO:0000313" key="8">
    <source>
        <dbReference type="Proteomes" id="UP001428290"/>
    </source>
</evidence>
<dbReference type="InterPro" id="IPR000757">
    <property type="entry name" value="Beta-glucanase-like"/>
</dbReference>
<dbReference type="Pfam" id="PF00041">
    <property type="entry name" value="fn3"/>
    <property type="match status" value="1"/>
</dbReference>
<dbReference type="Gene3D" id="2.60.120.260">
    <property type="entry name" value="Galactose-binding domain-like"/>
    <property type="match status" value="1"/>
</dbReference>
<dbReference type="Pfam" id="PF00722">
    <property type="entry name" value="Glyco_hydro_16"/>
    <property type="match status" value="1"/>
</dbReference>
<proteinExistence type="predicted"/>
<dbReference type="InterPro" id="IPR036116">
    <property type="entry name" value="FN3_sf"/>
</dbReference>
<dbReference type="PROSITE" id="PS50853">
    <property type="entry name" value="FN3"/>
    <property type="match status" value="1"/>
</dbReference>
<sequence>MRPTSQAKTARFKPQSSTGYSMKVYKPMLKLIAAFLVFLPLVTSAASSTEHFNQPISNSSMFSWYTNSSTATGTANISDSQAQDGKILRLSIAAGQTAYPGQGSNLVSRQMYHYGTYEARMKTANCASDEGVINGFFTYFNDGSDSNGNGLPDNSEIDFEWLCAEPQSILMTIWTDYNDPTAISRRVYRKVNLATGTIEYTRYATTFGDSYTDLSNSPTENQPTAVQAIPGYNSATSYYEYGFNWTASNVTLWVVNPSNGQKIVLWDYRGPSARIPKNPAAFMVNLWHHPNWTPECCANATNPPRATRSMDVDWLRFTPQSDIPSDTTAPSAPSNLQAPSKTHNSVNLSWNAATDNVGVVGYDIYQNGGANPVASTSSTNITISGLNPSTAYSFAVKARDAAGNRSASSNSLSVTTNNQPTTGNGLQATFVKTSDWGNGYVGVYRITNNGSSAVDGWTLGFDLPSNATISSWWDATQAKSGNRYTAGNLAWNRRIEVDQTREFGFSGSYSGAWVNPSNCTINGQACSGGTTSSNVALGRPVQVSSVETSALGGANATDGNSATRWASSYSDPQWIQVDLGSSKSLTRVVLNWEAAYARAYQVQVSDDASTWRTLSTVSNGDGGSDTLNLTGSGRYLRIYATQRGTEWGYSLWEIAAYN</sequence>
<dbReference type="InterPro" id="IPR001919">
    <property type="entry name" value="CBD2"/>
</dbReference>
<dbReference type="InterPro" id="IPR003961">
    <property type="entry name" value="FN3_dom"/>
</dbReference>
<dbReference type="CDD" id="cd00413">
    <property type="entry name" value="Glyco_hydrolase_16"/>
    <property type="match status" value="1"/>
</dbReference>
<dbReference type="SUPFAM" id="SSF49384">
    <property type="entry name" value="Carbohydrate-binding domain"/>
    <property type="match status" value="1"/>
</dbReference>
<evidence type="ECO:0000256" key="1">
    <source>
        <dbReference type="ARBA" id="ARBA00023277"/>
    </source>
</evidence>
<evidence type="ECO:0000259" key="3">
    <source>
        <dbReference type="PROSITE" id="PS50022"/>
    </source>
</evidence>
<evidence type="ECO:0000259" key="5">
    <source>
        <dbReference type="PROSITE" id="PS51173"/>
    </source>
</evidence>
<feature type="domain" description="F5/8 type C" evidence="3">
    <location>
        <begin position="523"/>
        <end position="658"/>
    </location>
</feature>
<evidence type="ECO:0000259" key="6">
    <source>
        <dbReference type="PROSITE" id="PS51762"/>
    </source>
</evidence>
<evidence type="ECO:0000259" key="4">
    <source>
        <dbReference type="PROSITE" id="PS50853"/>
    </source>
</evidence>
<dbReference type="InterPro" id="IPR013320">
    <property type="entry name" value="ConA-like_dom_sf"/>
</dbReference>
<dbReference type="InterPro" id="IPR008965">
    <property type="entry name" value="CBM2/CBM3_carb-bd_dom_sf"/>
</dbReference>
<dbReference type="Gene3D" id="2.60.40.10">
    <property type="entry name" value="Immunoglobulins"/>
    <property type="match status" value="1"/>
</dbReference>
<dbReference type="InterPro" id="IPR012291">
    <property type="entry name" value="CBM2_carb-bd_dom_sf"/>
</dbReference>
<protein>
    <submittedName>
        <fullName evidence="7">Uncharacterized protein</fullName>
    </submittedName>
</protein>
<dbReference type="CDD" id="cd00063">
    <property type="entry name" value="FN3"/>
    <property type="match status" value="1"/>
</dbReference>
<dbReference type="InterPro" id="IPR013783">
    <property type="entry name" value="Ig-like_fold"/>
</dbReference>
<dbReference type="InterPro" id="IPR000421">
    <property type="entry name" value="FA58C"/>
</dbReference>
<feature type="domain" description="Fibronectin type-III" evidence="4">
    <location>
        <begin position="332"/>
        <end position="419"/>
    </location>
</feature>
<feature type="domain" description="CBM2" evidence="5">
    <location>
        <begin position="419"/>
        <end position="529"/>
    </location>
</feature>
<comment type="caution">
    <text evidence="7">The sequence shown here is derived from an EMBL/GenBank/DDBJ whole genome shotgun (WGS) entry which is preliminary data.</text>
</comment>
<gene>
    <name evidence="7" type="ORF">Hgul01_00875</name>
</gene>
<keyword evidence="8" id="KW-1185">Reference proteome</keyword>
<feature type="region of interest" description="Disordered" evidence="2">
    <location>
        <begin position="319"/>
        <end position="343"/>
    </location>
</feature>
<dbReference type="PROSITE" id="PS51762">
    <property type="entry name" value="GH16_2"/>
    <property type="match status" value="1"/>
</dbReference>